<reference evidence="2" key="2">
    <citation type="journal article" date="2015" name="Fish Shellfish Immunol.">
        <title>Early steps in the European eel (Anguilla anguilla)-Vibrio vulnificus interaction in the gills: Role of the RtxA13 toxin.</title>
        <authorList>
            <person name="Callol A."/>
            <person name="Pajuelo D."/>
            <person name="Ebbesson L."/>
            <person name="Teles M."/>
            <person name="MacKenzie S."/>
            <person name="Amaro C."/>
        </authorList>
    </citation>
    <scope>NUCLEOTIDE SEQUENCE</scope>
</reference>
<accession>A0A0E9W7B6</accession>
<dbReference type="EMBL" id="GBXM01022350">
    <property type="protein sequence ID" value="JAH86227.1"/>
    <property type="molecule type" value="Transcribed_RNA"/>
</dbReference>
<protein>
    <submittedName>
        <fullName evidence="2">Uncharacterized protein</fullName>
    </submittedName>
</protein>
<keyword evidence="1" id="KW-1133">Transmembrane helix</keyword>
<reference evidence="2" key="1">
    <citation type="submission" date="2014-11" db="EMBL/GenBank/DDBJ databases">
        <authorList>
            <person name="Amaro Gonzalez C."/>
        </authorList>
    </citation>
    <scope>NUCLEOTIDE SEQUENCE</scope>
</reference>
<keyword evidence="1" id="KW-0812">Transmembrane</keyword>
<organism evidence="2">
    <name type="scientific">Anguilla anguilla</name>
    <name type="common">European freshwater eel</name>
    <name type="synonym">Muraena anguilla</name>
    <dbReference type="NCBI Taxonomy" id="7936"/>
    <lineage>
        <taxon>Eukaryota</taxon>
        <taxon>Metazoa</taxon>
        <taxon>Chordata</taxon>
        <taxon>Craniata</taxon>
        <taxon>Vertebrata</taxon>
        <taxon>Euteleostomi</taxon>
        <taxon>Actinopterygii</taxon>
        <taxon>Neopterygii</taxon>
        <taxon>Teleostei</taxon>
        <taxon>Anguilliformes</taxon>
        <taxon>Anguillidae</taxon>
        <taxon>Anguilla</taxon>
    </lineage>
</organism>
<evidence type="ECO:0000313" key="2">
    <source>
        <dbReference type="EMBL" id="JAH86227.1"/>
    </source>
</evidence>
<sequence length="53" mass="6215">MSTLSSAYYCFSSYTIGIFISFYLFGISCKEWLYSKNVQKCCNVLYLYHFAPL</sequence>
<evidence type="ECO:0000256" key="1">
    <source>
        <dbReference type="SAM" id="Phobius"/>
    </source>
</evidence>
<feature type="transmembrane region" description="Helical" evidence="1">
    <location>
        <begin position="6"/>
        <end position="26"/>
    </location>
</feature>
<keyword evidence="1" id="KW-0472">Membrane</keyword>
<proteinExistence type="predicted"/>
<name>A0A0E9W7B6_ANGAN</name>
<dbReference type="AlphaFoldDB" id="A0A0E9W7B6"/>